<name>A0ACC2UPE1_9FUNG</name>
<dbReference type="EMBL" id="QTSX02000091">
    <property type="protein sequence ID" value="KAJ9088760.1"/>
    <property type="molecule type" value="Genomic_DNA"/>
</dbReference>
<accession>A0ACC2UPE1</accession>
<gene>
    <name evidence="1" type="ORF">DSO57_1019914</name>
</gene>
<proteinExistence type="predicted"/>
<evidence type="ECO:0000313" key="1">
    <source>
        <dbReference type="EMBL" id="KAJ9088760.1"/>
    </source>
</evidence>
<comment type="caution">
    <text evidence="1">The sequence shown here is derived from an EMBL/GenBank/DDBJ whole genome shotgun (WGS) entry which is preliminary data.</text>
</comment>
<evidence type="ECO:0000313" key="2">
    <source>
        <dbReference type="Proteomes" id="UP001165960"/>
    </source>
</evidence>
<sequence>MIPKMTQGKSIPIACDLKHSPEPSVHPQKISMNALTSWVIIKPREKINPCPESSMIEILDRGSLASPRKKGKAENGEPMPKLPHVTGTLPMDLGYMAKDLAIDKAHKLGLPPKRFQANKKAASLSSSSLDNVLQPDEYEVEILLAKKGSGIFLSYLVKWKGYDIAESSWEPAKNLSCRELVVAFEECIRGLPEEHPGEYDPAIKDIISNVPKKALPNLKWLPKNISDFLLLVNKDIGPSISVVNTVDADGPPEDFVYIAKSVRGEGVPPIDPAFITGCDCKESCHTSKNSGCLCVDPDFPKIPYDKDGLLQLPPKHAIKECSINCKCSLTCRNRVIQRGRTVKLQIFKTANKGWGVRAMEKIPKGRFVAEYVGEIITAEEAERRGLEYDNRGLTYLFDLDFNYGPEEDCPYSIDAYKYGNVTHFINHSCDPNIAVYTALYESSDYDIHNLAFFAIKDIGKYEELCFDYAGGFDDSESTVGITNTTERISQVTISEKKLKVSMPLWSRQLSQVCPYLLIIMPL</sequence>
<dbReference type="Proteomes" id="UP001165960">
    <property type="component" value="Unassembled WGS sequence"/>
</dbReference>
<protein>
    <submittedName>
        <fullName evidence="1">Uncharacterized protein</fullName>
    </submittedName>
</protein>
<reference evidence="1" key="1">
    <citation type="submission" date="2022-04" db="EMBL/GenBank/DDBJ databases">
        <title>Genome of the entomopathogenic fungus Entomophthora muscae.</title>
        <authorList>
            <person name="Elya C."/>
            <person name="Lovett B.R."/>
            <person name="Lee E."/>
            <person name="Macias A.M."/>
            <person name="Hajek A.E."/>
            <person name="De Bivort B.L."/>
            <person name="Kasson M.T."/>
            <person name="De Fine Licht H.H."/>
            <person name="Stajich J.E."/>
        </authorList>
    </citation>
    <scope>NUCLEOTIDE SEQUENCE</scope>
    <source>
        <strain evidence="1">Berkeley</strain>
    </source>
</reference>
<keyword evidence="2" id="KW-1185">Reference proteome</keyword>
<organism evidence="1 2">
    <name type="scientific">Entomophthora muscae</name>
    <dbReference type="NCBI Taxonomy" id="34485"/>
    <lineage>
        <taxon>Eukaryota</taxon>
        <taxon>Fungi</taxon>
        <taxon>Fungi incertae sedis</taxon>
        <taxon>Zoopagomycota</taxon>
        <taxon>Entomophthoromycotina</taxon>
        <taxon>Entomophthoromycetes</taxon>
        <taxon>Entomophthorales</taxon>
        <taxon>Entomophthoraceae</taxon>
        <taxon>Entomophthora</taxon>
    </lineage>
</organism>